<dbReference type="Proteomes" id="UP001152795">
    <property type="component" value="Unassembled WGS sequence"/>
</dbReference>
<protein>
    <submittedName>
        <fullName evidence="2">Poly [ADP-ribose] polymerase 3</fullName>
    </submittedName>
</protein>
<sequence>MCERPLHADEIYNIMFFLSTEDVLRCMQVCKYWKTILLEQIFWRKHIRKRFDLKAVTKKEELEGPLYQWSDSTIW</sequence>
<dbReference type="InterPro" id="IPR001810">
    <property type="entry name" value="F-box_dom"/>
</dbReference>
<proteinExistence type="predicted"/>
<dbReference type="CDD" id="cd09917">
    <property type="entry name" value="F-box_SF"/>
    <property type="match status" value="1"/>
</dbReference>
<keyword evidence="3" id="KW-1185">Reference proteome</keyword>
<dbReference type="AlphaFoldDB" id="A0A6S7HUF9"/>
<organism evidence="2 3">
    <name type="scientific">Paramuricea clavata</name>
    <name type="common">Red gorgonian</name>
    <name type="synonym">Violescent sea-whip</name>
    <dbReference type="NCBI Taxonomy" id="317549"/>
    <lineage>
        <taxon>Eukaryota</taxon>
        <taxon>Metazoa</taxon>
        <taxon>Cnidaria</taxon>
        <taxon>Anthozoa</taxon>
        <taxon>Octocorallia</taxon>
        <taxon>Malacalcyonacea</taxon>
        <taxon>Plexauridae</taxon>
        <taxon>Paramuricea</taxon>
    </lineage>
</organism>
<evidence type="ECO:0000259" key="1">
    <source>
        <dbReference type="Pfam" id="PF12937"/>
    </source>
</evidence>
<reference evidence="2" key="1">
    <citation type="submission" date="2020-04" db="EMBL/GenBank/DDBJ databases">
        <authorList>
            <person name="Alioto T."/>
            <person name="Alioto T."/>
            <person name="Gomez Garrido J."/>
        </authorList>
    </citation>
    <scope>NUCLEOTIDE SEQUENCE</scope>
    <source>
        <strain evidence="2">A484AB</strain>
    </source>
</reference>
<dbReference type="Pfam" id="PF12937">
    <property type="entry name" value="F-box-like"/>
    <property type="match status" value="1"/>
</dbReference>
<evidence type="ECO:0000313" key="2">
    <source>
        <dbReference type="EMBL" id="CAB4008966.1"/>
    </source>
</evidence>
<name>A0A6S7HUF9_PARCT</name>
<dbReference type="InterPro" id="IPR036047">
    <property type="entry name" value="F-box-like_dom_sf"/>
</dbReference>
<gene>
    <name evidence="2" type="ORF">PACLA_8A071027</name>
</gene>
<comment type="caution">
    <text evidence="2">The sequence shown here is derived from an EMBL/GenBank/DDBJ whole genome shotgun (WGS) entry which is preliminary data.</text>
</comment>
<evidence type="ECO:0000313" key="3">
    <source>
        <dbReference type="Proteomes" id="UP001152795"/>
    </source>
</evidence>
<dbReference type="OrthoDB" id="3219396at2759"/>
<feature type="domain" description="F-box" evidence="1">
    <location>
        <begin position="13"/>
        <end position="46"/>
    </location>
</feature>
<dbReference type="Gene3D" id="1.20.1280.50">
    <property type="match status" value="1"/>
</dbReference>
<dbReference type="SUPFAM" id="SSF81383">
    <property type="entry name" value="F-box domain"/>
    <property type="match status" value="1"/>
</dbReference>
<accession>A0A6S7HUF9</accession>
<dbReference type="EMBL" id="CACRXK020006285">
    <property type="protein sequence ID" value="CAB4008966.1"/>
    <property type="molecule type" value="Genomic_DNA"/>
</dbReference>